<feature type="transmembrane region" description="Helical" evidence="10">
    <location>
        <begin position="56"/>
        <end position="79"/>
    </location>
</feature>
<keyword evidence="13" id="KW-1185">Reference proteome</keyword>
<evidence type="ECO:0000256" key="4">
    <source>
        <dbReference type="ARBA" id="ARBA00022737"/>
    </source>
</evidence>
<dbReference type="GO" id="GO:0005245">
    <property type="term" value="F:voltage-gated calcium channel activity"/>
    <property type="evidence" value="ECO:0007669"/>
    <property type="project" value="InterPro"/>
</dbReference>
<dbReference type="AlphaFoldDB" id="A0A1W0A5D2"/>
<keyword evidence="8 10" id="KW-0472">Membrane</keyword>
<dbReference type="STRING" id="74557.A0A1W0A5D2"/>
<evidence type="ECO:0000313" key="12">
    <source>
        <dbReference type="EMBL" id="OQS05455.1"/>
    </source>
</evidence>
<dbReference type="PANTHER" id="PTHR46988:SF2">
    <property type="entry name" value="TWO PORE CALCIUM CHANNEL PROTEIN 1"/>
    <property type="match status" value="1"/>
</dbReference>
<comment type="subcellular location">
    <subcellularLocation>
        <location evidence="1">Membrane</location>
        <topology evidence="1">Multi-pass membrane protein</topology>
    </subcellularLocation>
</comment>
<protein>
    <submittedName>
        <fullName evidence="12">Two pore calcium channel protein 1</fullName>
    </submittedName>
</protein>
<evidence type="ECO:0000256" key="3">
    <source>
        <dbReference type="ARBA" id="ARBA00022692"/>
    </source>
</evidence>
<dbReference type="EMBL" id="JNBS01000455">
    <property type="protein sequence ID" value="OQS05455.1"/>
    <property type="molecule type" value="Genomic_DNA"/>
</dbReference>
<feature type="transmembrane region" description="Helical" evidence="10">
    <location>
        <begin position="192"/>
        <end position="211"/>
    </location>
</feature>
<feature type="transmembrane region" description="Helical" evidence="10">
    <location>
        <begin position="284"/>
        <end position="305"/>
    </location>
</feature>
<dbReference type="Gene3D" id="1.10.287.70">
    <property type="match status" value="3"/>
</dbReference>
<evidence type="ECO:0000256" key="9">
    <source>
        <dbReference type="ARBA" id="ARBA00023303"/>
    </source>
</evidence>
<evidence type="ECO:0000256" key="5">
    <source>
        <dbReference type="ARBA" id="ARBA00022837"/>
    </source>
</evidence>
<keyword evidence="5" id="KW-0106">Calcium</keyword>
<gene>
    <name evidence="12" type="ORF">THRCLA_20610</name>
</gene>
<accession>A0A1W0A5D2</accession>
<keyword evidence="6 10" id="KW-1133">Transmembrane helix</keyword>
<feature type="transmembrane region" description="Helical" evidence="10">
    <location>
        <begin position="585"/>
        <end position="604"/>
    </location>
</feature>
<dbReference type="InterPro" id="IPR044581">
    <property type="entry name" value="TPC1_plant"/>
</dbReference>
<dbReference type="Proteomes" id="UP000243217">
    <property type="component" value="Unassembled WGS sequence"/>
</dbReference>
<feature type="domain" description="Ion transport" evidence="11">
    <location>
        <begin position="157"/>
        <end position="316"/>
    </location>
</feature>
<evidence type="ECO:0000256" key="10">
    <source>
        <dbReference type="SAM" id="Phobius"/>
    </source>
</evidence>
<comment type="caution">
    <text evidence="12">The sequence shown here is derived from an EMBL/GenBank/DDBJ whole genome shotgun (WGS) entry which is preliminary data.</text>
</comment>
<dbReference type="OrthoDB" id="10068803at2759"/>
<keyword evidence="2" id="KW-0813">Transport</keyword>
<keyword evidence="9" id="KW-0407">Ion channel</keyword>
<dbReference type="PANTHER" id="PTHR46988">
    <property type="entry name" value="TWO PORE CALCIUM CHANNEL PROTEIN 1"/>
    <property type="match status" value="1"/>
</dbReference>
<evidence type="ECO:0000256" key="1">
    <source>
        <dbReference type="ARBA" id="ARBA00004141"/>
    </source>
</evidence>
<proteinExistence type="predicted"/>
<organism evidence="12 13">
    <name type="scientific">Thraustotheca clavata</name>
    <dbReference type="NCBI Taxonomy" id="74557"/>
    <lineage>
        <taxon>Eukaryota</taxon>
        <taxon>Sar</taxon>
        <taxon>Stramenopiles</taxon>
        <taxon>Oomycota</taxon>
        <taxon>Saprolegniomycetes</taxon>
        <taxon>Saprolegniales</taxon>
        <taxon>Achlyaceae</taxon>
        <taxon>Thraustotheca</taxon>
    </lineage>
</organism>
<evidence type="ECO:0000256" key="2">
    <source>
        <dbReference type="ARBA" id="ARBA00022448"/>
    </source>
</evidence>
<keyword evidence="3 10" id="KW-0812">Transmembrane</keyword>
<evidence type="ECO:0000256" key="7">
    <source>
        <dbReference type="ARBA" id="ARBA00023065"/>
    </source>
</evidence>
<name>A0A1W0A5D2_9STRA</name>
<reference evidence="12 13" key="1">
    <citation type="journal article" date="2014" name="Genome Biol. Evol.">
        <title>The secreted proteins of Achlya hypogyna and Thraustotheca clavata identify the ancestral oomycete secretome and reveal gene acquisitions by horizontal gene transfer.</title>
        <authorList>
            <person name="Misner I."/>
            <person name="Blouin N."/>
            <person name="Leonard G."/>
            <person name="Richards T.A."/>
            <person name="Lane C.E."/>
        </authorList>
    </citation>
    <scope>NUCLEOTIDE SEQUENCE [LARGE SCALE GENOMIC DNA]</scope>
    <source>
        <strain evidence="12 13">ATCC 34112</strain>
    </source>
</reference>
<feature type="transmembrane region" description="Helical" evidence="10">
    <location>
        <begin position="223"/>
        <end position="243"/>
    </location>
</feature>
<dbReference type="GO" id="GO:0016020">
    <property type="term" value="C:membrane"/>
    <property type="evidence" value="ECO:0007669"/>
    <property type="project" value="UniProtKB-SubCell"/>
</dbReference>
<evidence type="ECO:0000256" key="6">
    <source>
        <dbReference type="ARBA" id="ARBA00022989"/>
    </source>
</evidence>
<dbReference type="SUPFAM" id="SSF81324">
    <property type="entry name" value="Voltage-gated potassium channels"/>
    <property type="match status" value="1"/>
</dbReference>
<feature type="domain" description="Ion transport" evidence="11">
    <location>
        <begin position="470"/>
        <end position="690"/>
    </location>
</feature>
<dbReference type="InterPro" id="IPR005821">
    <property type="entry name" value="Ion_trans_dom"/>
</dbReference>
<feature type="transmembrane region" description="Helical" evidence="10">
    <location>
        <begin position="151"/>
        <end position="171"/>
    </location>
</feature>
<evidence type="ECO:0000259" key="11">
    <source>
        <dbReference type="Pfam" id="PF00520"/>
    </source>
</evidence>
<keyword evidence="4" id="KW-0677">Repeat</keyword>
<feature type="transmembrane region" description="Helical" evidence="10">
    <location>
        <begin position="668"/>
        <end position="692"/>
    </location>
</feature>
<dbReference type="Pfam" id="PF00520">
    <property type="entry name" value="Ion_trans"/>
    <property type="match status" value="3"/>
</dbReference>
<dbReference type="InterPro" id="IPR027359">
    <property type="entry name" value="Volt_channel_dom_sf"/>
</dbReference>
<feature type="domain" description="Ion transport" evidence="11">
    <location>
        <begin position="13"/>
        <end position="78"/>
    </location>
</feature>
<sequence length="693" mass="80139">MQASFPNSTYTLSGYGSNNFNDIPSGMVTLFELLMVNNWFVIVEGHVLVTSKASRLFFIAFWLAGVIFTLNLFIASILVHRPHPDTPREARFFQIYYRLYYPRRCAVLFLLLVSYVEMPYWCENESCGDPLDSMTPLTFGVILFTRAQAQVAEFVCVAMVMISDILLIMALKRKFLYLVVAQYKERLATKSAIFFRLIIFCATFQTVRSTYCKMYKVLAKVQHIISLVVVYVCFYGWLATILFQDTAEGVTMSSYVESSWQMLILLTTANFPDVMMPAYNKSRWQAIFFIFFLCFGLFFLMNVILAQVFSNFQVIATSESQTLEQNRARMLHNAFEHLISVPKRGPTDSPQSVQEEKTLITSSNDGDDLWISEELCMKLLQELNCYRAAPRTNHNRRLHIIQELNSMGHGRIYCDDFMRICDVMLEEHRDLTPSEVQRYCPRIAQSRAYMYCCYIVQHRWFDLFIDFLLFSLPPLKAQTSSWSTWEIVDVIFSCLYFCEMVAKILDKGTSEYWYHTRNRFDAIITTTTLLIDIYAYIPNSFNDHTIVKVLLTARCIRVLRLIMNIEHYRVIFSTWLRLLPIGKNLLLVLFCNMNFFASLGYALFGGRISPGRMQTSFPTSSFTASGYAANNFNDIPSGMVTLFELLVVNNWFVIAEGHVLVTSVAARFFFIAFWLIGVILTLNLFIASILVWV</sequence>
<evidence type="ECO:0000313" key="13">
    <source>
        <dbReference type="Proteomes" id="UP000243217"/>
    </source>
</evidence>
<evidence type="ECO:0000256" key="8">
    <source>
        <dbReference type="ARBA" id="ARBA00023136"/>
    </source>
</evidence>
<keyword evidence="7" id="KW-0406">Ion transport</keyword>
<dbReference type="Gene3D" id="1.20.120.350">
    <property type="entry name" value="Voltage-gated potassium channels. Chain C"/>
    <property type="match status" value="1"/>
</dbReference>